<dbReference type="EMBL" id="VDCV01000016">
    <property type="protein sequence ID" value="KAB5521718.1"/>
    <property type="molecule type" value="Genomic_DNA"/>
</dbReference>
<dbReference type="InterPro" id="IPR036249">
    <property type="entry name" value="Thioredoxin-like_sf"/>
</dbReference>
<dbReference type="SUPFAM" id="SSF52833">
    <property type="entry name" value="Thioredoxin-like"/>
    <property type="match status" value="1"/>
</dbReference>
<protein>
    <recommendedName>
        <fullName evidence="1">GST N-terminal domain-containing protein</fullName>
    </recommendedName>
</protein>
<dbReference type="PROSITE" id="PS50404">
    <property type="entry name" value="GST_NTER"/>
    <property type="match status" value="1"/>
</dbReference>
<dbReference type="AlphaFoldDB" id="A0A5N5JQM4"/>
<dbReference type="InterPro" id="IPR004045">
    <property type="entry name" value="Glutathione_S-Trfase_N"/>
</dbReference>
<accession>A0A5N5JQM4</accession>
<proteinExistence type="predicted"/>
<evidence type="ECO:0000313" key="2">
    <source>
        <dbReference type="EMBL" id="KAB5521718.1"/>
    </source>
</evidence>
<comment type="caution">
    <text evidence="2">The sequence shown here is derived from an EMBL/GenBank/DDBJ whole genome shotgun (WGS) entry which is preliminary data.</text>
</comment>
<name>A0A5N5JQM4_9ROSI</name>
<gene>
    <name evidence="2" type="ORF">DKX38_026037</name>
</gene>
<reference evidence="3" key="1">
    <citation type="journal article" date="2019" name="Gigascience">
        <title>De novo genome assembly of the endangered Acer yangbiense, a plant species with extremely small populations endemic to Yunnan Province, China.</title>
        <authorList>
            <person name="Yang J."/>
            <person name="Wariss H.M."/>
            <person name="Tao L."/>
            <person name="Zhang R."/>
            <person name="Yun Q."/>
            <person name="Hollingsworth P."/>
            <person name="Dao Z."/>
            <person name="Luo G."/>
            <person name="Guo H."/>
            <person name="Ma Y."/>
            <person name="Sun W."/>
        </authorList>
    </citation>
    <scope>NUCLEOTIDE SEQUENCE [LARGE SCALE GENOMIC DNA]</scope>
    <source>
        <strain evidence="3">cv. br00</strain>
    </source>
</reference>
<dbReference type="Pfam" id="PF13417">
    <property type="entry name" value="GST_N_3"/>
    <property type="match status" value="1"/>
</dbReference>
<dbReference type="PANTHER" id="PTHR44548">
    <property type="entry name" value="GST N-TERMINAL DOMAIN-CONTAINING PROTEIN"/>
    <property type="match status" value="1"/>
</dbReference>
<dbReference type="PANTHER" id="PTHR44548:SF2">
    <property type="entry name" value="GLUTATHIONE S-TRANSFERASE"/>
    <property type="match status" value="1"/>
</dbReference>
<dbReference type="Proteomes" id="UP000326939">
    <property type="component" value="Chromosome 16"/>
</dbReference>
<feature type="domain" description="GST N-terminal" evidence="1">
    <location>
        <begin position="45"/>
        <end position="89"/>
    </location>
</feature>
<sequence>MATVFTAEPKAFPKQAAKEKSPAPTSIEESLSFTLAAEVFVTSTMGVTLLGTRVSPFGMRVRIALEEKGVKYEYSEQDLRNKGPMLLDM</sequence>
<keyword evidence="3" id="KW-1185">Reference proteome</keyword>
<dbReference type="Gene3D" id="3.40.30.10">
    <property type="entry name" value="Glutaredoxin"/>
    <property type="match status" value="1"/>
</dbReference>
<evidence type="ECO:0000259" key="1">
    <source>
        <dbReference type="PROSITE" id="PS50404"/>
    </source>
</evidence>
<evidence type="ECO:0000313" key="3">
    <source>
        <dbReference type="Proteomes" id="UP000326939"/>
    </source>
</evidence>
<organism evidence="2 3">
    <name type="scientific">Salix brachista</name>
    <dbReference type="NCBI Taxonomy" id="2182728"/>
    <lineage>
        <taxon>Eukaryota</taxon>
        <taxon>Viridiplantae</taxon>
        <taxon>Streptophyta</taxon>
        <taxon>Embryophyta</taxon>
        <taxon>Tracheophyta</taxon>
        <taxon>Spermatophyta</taxon>
        <taxon>Magnoliopsida</taxon>
        <taxon>eudicotyledons</taxon>
        <taxon>Gunneridae</taxon>
        <taxon>Pentapetalae</taxon>
        <taxon>rosids</taxon>
        <taxon>fabids</taxon>
        <taxon>Malpighiales</taxon>
        <taxon>Salicaceae</taxon>
        <taxon>Saliceae</taxon>
        <taxon>Salix</taxon>
    </lineage>
</organism>